<dbReference type="PANTHER" id="PTHR46193">
    <property type="entry name" value="6-PHOSPHOGLUCONATE PHOSPHATASE"/>
    <property type="match status" value="1"/>
</dbReference>
<dbReference type="Proteomes" id="UP000478571">
    <property type="component" value="Unassembled WGS sequence"/>
</dbReference>
<keyword evidence="6" id="KW-1185">Reference proteome</keyword>
<comment type="cofactor">
    <cofactor evidence="1">
        <name>Mg(2+)</name>
        <dbReference type="ChEBI" id="CHEBI:18420"/>
    </cofactor>
</comment>
<proteinExistence type="inferred from homology"/>
<comment type="caution">
    <text evidence="5">The sequence shown here is derived from an EMBL/GenBank/DDBJ whole genome shotgun (WGS) entry which is preliminary data.</text>
</comment>
<dbReference type="NCBIfam" id="TIGR01509">
    <property type="entry name" value="HAD-SF-IA-v3"/>
    <property type="match status" value="1"/>
</dbReference>
<dbReference type="InterPro" id="IPR036412">
    <property type="entry name" value="HAD-like_sf"/>
</dbReference>
<keyword evidence="3" id="KW-0479">Metal-binding</keyword>
<reference evidence="5 6" key="1">
    <citation type="submission" date="2020-01" db="EMBL/GenBank/DDBJ databases">
        <title>Draft Genome Sequence of Vibrio sp. strain OCN044, Isolated from a Healthy Coral at Palmyra Atoll.</title>
        <authorList>
            <person name="Videau P."/>
            <person name="Loughran R."/>
            <person name="Esquivel A."/>
            <person name="Deadmond M."/>
            <person name="Paddock B.E."/>
            <person name="Saw J.H."/>
            <person name="Ushijima B."/>
        </authorList>
    </citation>
    <scope>NUCLEOTIDE SEQUENCE [LARGE SCALE GENOMIC DNA]</scope>
    <source>
        <strain evidence="5 6">OCN044</strain>
    </source>
</reference>
<dbReference type="PANTHER" id="PTHR46193:SF10">
    <property type="entry name" value="6-PHOSPHOGLUCONATE PHOSPHATASE"/>
    <property type="match status" value="1"/>
</dbReference>
<evidence type="ECO:0000256" key="1">
    <source>
        <dbReference type="ARBA" id="ARBA00001946"/>
    </source>
</evidence>
<keyword evidence="5" id="KW-0378">Hydrolase</keyword>
<dbReference type="Gene3D" id="3.40.50.1000">
    <property type="entry name" value="HAD superfamily/HAD-like"/>
    <property type="match status" value="1"/>
</dbReference>
<dbReference type="InterPro" id="IPR023198">
    <property type="entry name" value="PGP-like_dom2"/>
</dbReference>
<dbReference type="InterPro" id="IPR006439">
    <property type="entry name" value="HAD-SF_hydro_IA"/>
</dbReference>
<dbReference type="SFLD" id="SFLDG01129">
    <property type="entry name" value="C1.5:_HAD__Beta-PGM__Phosphata"/>
    <property type="match status" value="1"/>
</dbReference>
<keyword evidence="4" id="KW-0460">Magnesium</keyword>
<gene>
    <name evidence="5" type="ORF">GTG28_13465</name>
</gene>
<sequence length="204" mass="23133">MFDFDGTLVNSEYINNYALMKMLQHYGIEYDVSMSAQRYKGYKLAKIIAEVEKDNGVRVDEDFVDHYRALVKTYYNERLEPMPDVKCFLEANNLPICIASSAPKKKILHGLEVTGLLGYFSEQAIFSSYEINSWKPEPKIFSHAAFSMGIECHKCIAVDDAEIGIKAAVAAGMKACYYNIDGQVHDEKNVISISHMPELFKFLS</sequence>
<evidence type="ECO:0000256" key="4">
    <source>
        <dbReference type="ARBA" id="ARBA00022842"/>
    </source>
</evidence>
<evidence type="ECO:0000313" key="5">
    <source>
        <dbReference type="EMBL" id="MYM60237.1"/>
    </source>
</evidence>
<dbReference type="SFLD" id="SFLDS00003">
    <property type="entry name" value="Haloacid_Dehalogenase"/>
    <property type="match status" value="1"/>
</dbReference>
<dbReference type="InterPro" id="IPR041492">
    <property type="entry name" value="HAD_2"/>
</dbReference>
<dbReference type="GO" id="GO:0046872">
    <property type="term" value="F:metal ion binding"/>
    <property type="evidence" value="ECO:0007669"/>
    <property type="project" value="UniProtKB-KW"/>
</dbReference>
<evidence type="ECO:0000313" key="6">
    <source>
        <dbReference type="Proteomes" id="UP000478571"/>
    </source>
</evidence>
<comment type="similarity">
    <text evidence="2">Belongs to the HAD-like hydrolase superfamily. CbbY/CbbZ/Gph/YieH family.</text>
</comment>
<accession>A0A6L8LVV3</accession>
<name>A0A6L8LVV3_9VIBR</name>
<organism evidence="5 6">
    <name type="scientific">Vibrio tetraodonis subsp. pristinus</name>
    <dbReference type="NCBI Taxonomy" id="2695891"/>
    <lineage>
        <taxon>Bacteria</taxon>
        <taxon>Pseudomonadati</taxon>
        <taxon>Pseudomonadota</taxon>
        <taxon>Gammaproteobacteria</taxon>
        <taxon>Vibrionales</taxon>
        <taxon>Vibrionaceae</taxon>
        <taxon>Vibrio</taxon>
    </lineage>
</organism>
<dbReference type="Pfam" id="PF13419">
    <property type="entry name" value="HAD_2"/>
    <property type="match status" value="1"/>
</dbReference>
<dbReference type="RefSeq" id="WP_160930646.1">
    <property type="nucleotide sequence ID" value="NZ_WWEU01000004.1"/>
</dbReference>
<evidence type="ECO:0000256" key="2">
    <source>
        <dbReference type="ARBA" id="ARBA00006171"/>
    </source>
</evidence>
<dbReference type="SUPFAM" id="SSF56784">
    <property type="entry name" value="HAD-like"/>
    <property type="match status" value="1"/>
</dbReference>
<evidence type="ECO:0000256" key="3">
    <source>
        <dbReference type="ARBA" id="ARBA00022723"/>
    </source>
</evidence>
<dbReference type="GO" id="GO:0016787">
    <property type="term" value="F:hydrolase activity"/>
    <property type="evidence" value="ECO:0007669"/>
    <property type="project" value="UniProtKB-KW"/>
</dbReference>
<dbReference type="InterPro" id="IPR051600">
    <property type="entry name" value="Beta-PGM-like"/>
</dbReference>
<dbReference type="Gene3D" id="1.10.150.240">
    <property type="entry name" value="Putative phosphatase, domain 2"/>
    <property type="match status" value="1"/>
</dbReference>
<dbReference type="EMBL" id="WWEU01000004">
    <property type="protein sequence ID" value="MYM60237.1"/>
    <property type="molecule type" value="Genomic_DNA"/>
</dbReference>
<dbReference type="AlphaFoldDB" id="A0A6L8LVV3"/>
<dbReference type="InterPro" id="IPR023214">
    <property type="entry name" value="HAD_sf"/>
</dbReference>
<protein>
    <submittedName>
        <fullName evidence="5">HAD-IA family hydrolase</fullName>
    </submittedName>
</protein>